<gene>
    <name evidence="1" type="ORF">SAMN05443507_10280</name>
</gene>
<organism evidence="1 2">
    <name type="scientific">Alicyclobacillus tolerans</name>
    <dbReference type="NCBI Taxonomy" id="90970"/>
    <lineage>
        <taxon>Bacteria</taxon>
        <taxon>Bacillati</taxon>
        <taxon>Bacillota</taxon>
        <taxon>Bacilli</taxon>
        <taxon>Bacillales</taxon>
        <taxon>Alicyclobacillaceae</taxon>
        <taxon>Alicyclobacillus</taxon>
    </lineage>
</organism>
<proteinExistence type="predicted"/>
<reference evidence="2" key="1">
    <citation type="submission" date="2016-11" db="EMBL/GenBank/DDBJ databases">
        <authorList>
            <person name="Varghese N."/>
            <person name="Submissions S."/>
        </authorList>
    </citation>
    <scope>NUCLEOTIDE SEQUENCE [LARGE SCALE GENOMIC DNA]</scope>
    <source>
        <strain evidence="2">USBA-503</strain>
    </source>
</reference>
<dbReference type="AlphaFoldDB" id="A0A1M6L298"/>
<dbReference type="STRING" id="1830138.SAMN05443507_10280"/>
<evidence type="ECO:0000313" key="2">
    <source>
        <dbReference type="Proteomes" id="UP000184016"/>
    </source>
</evidence>
<dbReference type="Proteomes" id="UP000184016">
    <property type="component" value="Unassembled WGS sequence"/>
</dbReference>
<evidence type="ECO:0000313" key="1">
    <source>
        <dbReference type="EMBL" id="SHJ65351.1"/>
    </source>
</evidence>
<protein>
    <submittedName>
        <fullName evidence="1">Uncharacterized protein</fullName>
    </submittedName>
</protein>
<dbReference type="EMBL" id="FRAF01000002">
    <property type="protein sequence ID" value="SHJ65351.1"/>
    <property type="molecule type" value="Genomic_DNA"/>
</dbReference>
<keyword evidence="2" id="KW-1185">Reference proteome</keyword>
<accession>A0A1M6L298</accession>
<name>A0A1M6L298_9BACL</name>
<sequence length="46" mass="5290">MSPAQSLFYIIVFAEKIFIAYDKSFHACFRFIECKQTCSFVGLMTG</sequence>